<accession>A0ABN2XDG6</accession>
<dbReference type="Proteomes" id="UP001500897">
    <property type="component" value="Unassembled WGS sequence"/>
</dbReference>
<reference evidence="2 3" key="1">
    <citation type="journal article" date="2019" name="Int. J. Syst. Evol. Microbiol.">
        <title>The Global Catalogue of Microorganisms (GCM) 10K type strain sequencing project: providing services to taxonomists for standard genome sequencing and annotation.</title>
        <authorList>
            <consortium name="The Broad Institute Genomics Platform"/>
            <consortium name="The Broad Institute Genome Sequencing Center for Infectious Disease"/>
            <person name="Wu L."/>
            <person name="Ma J."/>
        </authorList>
    </citation>
    <scope>NUCLEOTIDE SEQUENCE [LARGE SCALE GENOMIC DNA]</scope>
    <source>
        <strain evidence="2 3">JCM 14559</strain>
    </source>
</reference>
<evidence type="ECO:0000313" key="3">
    <source>
        <dbReference type="Proteomes" id="UP001500897"/>
    </source>
</evidence>
<comment type="caution">
    <text evidence="2">The sequence shown here is derived from an EMBL/GenBank/DDBJ whole genome shotgun (WGS) entry which is preliminary data.</text>
</comment>
<feature type="compositionally biased region" description="Basic and acidic residues" evidence="1">
    <location>
        <begin position="44"/>
        <end position="61"/>
    </location>
</feature>
<dbReference type="EMBL" id="BAAANS010000034">
    <property type="protein sequence ID" value="GAA2108169.1"/>
    <property type="molecule type" value="Genomic_DNA"/>
</dbReference>
<organism evidence="2 3">
    <name type="scientific">Kitasatospora saccharophila</name>
    <dbReference type="NCBI Taxonomy" id="407973"/>
    <lineage>
        <taxon>Bacteria</taxon>
        <taxon>Bacillati</taxon>
        <taxon>Actinomycetota</taxon>
        <taxon>Actinomycetes</taxon>
        <taxon>Kitasatosporales</taxon>
        <taxon>Streptomycetaceae</taxon>
        <taxon>Kitasatospora</taxon>
    </lineage>
</organism>
<name>A0ABN2XDG6_9ACTN</name>
<feature type="region of interest" description="Disordered" evidence="1">
    <location>
        <begin position="35"/>
        <end position="61"/>
    </location>
</feature>
<evidence type="ECO:0000256" key="1">
    <source>
        <dbReference type="SAM" id="MobiDB-lite"/>
    </source>
</evidence>
<protein>
    <submittedName>
        <fullName evidence="2">Uncharacterized protein</fullName>
    </submittedName>
</protein>
<evidence type="ECO:0000313" key="2">
    <source>
        <dbReference type="EMBL" id="GAA2108169.1"/>
    </source>
</evidence>
<keyword evidence="3" id="KW-1185">Reference proteome</keyword>
<gene>
    <name evidence="2" type="ORF">GCM10009759_47960</name>
</gene>
<sequence length="61" mass="6549">MLVRAPFDGGPGNPETGLNRRCASANLEARLDFSTGAPTSARRVPADRPFRRTLRPPDDAG</sequence>
<proteinExistence type="predicted"/>